<evidence type="ECO:0000256" key="11">
    <source>
        <dbReference type="HAMAP-Rule" id="MF_01479"/>
    </source>
</evidence>
<evidence type="ECO:0000256" key="5">
    <source>
        <dbReference type="ARBA" id="ARBA00023004"/>
    </source>
</evidence>
<dbReference type="PANTHER" id="PTHR38839">
    <property type="entry name" value="TRANSCRIPTIONAL REGULATOR WHID-RELATED"/>
    <property type="match status" value="1"/>
</dbReference>
<dbReference type="Proteomes" id="UP001185927">
    <property type="component" value="Unassembled WGS sequence"/>
</dbReference>
<evidence type="ECO:0000256" key="9">
    <source>
        <dbReference type="ARBA" id="ARBA00023157"/>
    </source>
</evidence>
<evidence type="ECO:0000256" key="1">
    <source>
        <dbReference type="ARBA" id="ARBA00004496"/>
    </source>
</evidence>
<proteinExistence type="inferred from homology"/>
<organism evidence="14 15">
    <name type="scientific">Rhodococcus globerulus</name>
    <dbReference type="NCBI Taxonomy" id="33008"/>
    <lineage>
        <taxon>Bacteria</taxon>
        <taxon>Bacillati</taxon>
        <taxon>Actinomycetota</taxon>
        <taxon>Actinomycetes</taxon>
        <taxon>Mycobacteriales</taxon>
        <taxon>Nocardiaceae</taxon>
        <taxon>Rhodococcus</taxon>
    </lineage>
</organism>
<keyword evidence="8 11" id="KW-0238">DNA-binding</keyword>
<feature type="domain" description="4Fe-4S Wbl-type" evidence="13">
    <location>
        <begin position="22"/>
        <end position="86"/>
    </location>
</feature>
<name>A0ABU4C5S6_RHOGO</name>
<keyword evidence="3 11" id="KW-0004">4Fe-4S</keyword>
<dbReference type="EMBL" id="JAWLKB010000078">
    <property type="protein sequence ID" value="MDV6271759.1"/>
    <property type="molecule type" value="Genomic_DNA"/>
</dbReference>
<evidence type="ECO:0000256" key="8">
    <source>
        <dbReference type="ARBA" id="ARBA00023125"/>
    </source>
</evidence>
<evidence type="ECO:0000259" key="13">
    <source>
        <dbReference type="PROSITE" id="PS51674"/>
    </source>
</evidence>
<comment type="subcellular location">
    <subcellularLocation>
        <location evidence="1 11">Cytoplasm</location>
    </subcellularLocation>
</comment>
<keyword evidence="10 11" id="KW-0804">Transcription</keyword>
<comment type="PTM">
    <text evidence="11">Upon Fe-S cluster removal intramolecular disulfide bonds are formed.</text>
</comment>
<gene>
    <name evidence="11" type="primary">whiB</name>
    <name evidence="14" type="ORF">R3Q16_34810</name>
</gene>
<comment type="PTM">
    <text evidence="11">The Fe-S cluster can be nitrosylated by nitric oxide (NO).</text>
</comment>
<dbReference type="HAMAP" id="MF_01479">
    <property type="entry name" value="WhiB"/>
    <property type="match status" value="1"/>
</dbReference>
<evidence type="ECO:0000313" key="15">
    <source>
        <dbReference type="Proteomes" id="UP001185927"/>
    </source>
</evidence>
<evidence type="ECO:0000313" key="14">
    <source>
        <dbReference type="EMBL" id="MDV6271759.1"/>
    </source>
</evidence>
<evidence type="ECO:0000256" key="3">
    <source>
        <dbReference type="ARBA" id="ARBA00022485"/>
    </source>
</evidence>
<evidence type="ECO:0000256" key="12">
    <source>
        <dbReference type="SAM" id="MobiDB-lite"/>
    </source>
</evidence>
<evidence type="ECO:0000256" key="2">
    <source>
        <dbReference type="ARBA" id="ARBA00006597"/>
    </source>
</evidence>
<dbReference type="RefSeq" id="WP_317546432.1">
    <property type="nucleotide sequence ID" value="NZ_JAWLKB010000078.1"/>
</dbReference>
<comment type="caution">
    <text evidence="14">The sequence shown here is derived from an EMBL/GenBank/DDBJ whole genome shotgun (WGS) entry which is preliminary data.</text>
</comment>
<evidence type="ECO:0000256" key="6">
    <source>
        <dbReference type="ARBA" id="ARBA00023014"/>
    </source>
</evidence>
<dbReference type="PROSITE" id="PS51674">
    <property type="entry name" value="4FE4S_WBL"/>
    <property type="match status" value="1"/>
</dbReference>
<evidence type="ECO:0000256" key="4">
    <source>
        <dbReference type="ARBA" id="ARBA00022723"/>
    </source>
</evidence>
<keyword evidence="6 11" id="KW-0411">Iron-sulfur</keyword>
<comment type="similarity">
    <text evidence="2 11">Belongs to the WhiB family.</text>
</comment>
<feature type="compositionally biased region" description="Basic and acidic residues" evidence="12">
    <location>
        <begin position="105"/>
        <end position="114"/>
    </location>
</feature>
<feature type="binding site" evidence="11">
    <location>
        <position position="56"/>
    </location>
    <ligand>
        <name>[4Fe-4S] cluster</name>
        <dbReference type="ChEBI" id="CHEBI:49883"/>
    </ligand>
</feature>
<feature type="binding site" evidence="11">
    <location>
        <position position="23"/>
    </location>
    <ligand>
        <name>[4Fe-4S] cluster</name>
        <dbReference type="ChEBI" id="CHEBI:49883"/>
    </ligand>
</feature>
<reference evidence="14 15" key="1">
    <citation type="submission" date="2023-10" db="EMBL/GenBank/DDBJ databases">
        <title>Development of a sustainable strategy for remediation of hydrocarbon-contaminated territories based on the waste exchange concept.</title>
        <authorList>
            <person name="Krivoruchko A."/>
        </authorList>
    </citation>
    <scope>NUCLEOTIDE SEQUENCE [LARGE SCALE GENOMIC DNA]</scope>
    <source>
        <strain evidence="14 15">IEGM 1203</strain>
    </source>
</reference>
<feature type="binding site" evidence="11">
    <location>
        <position position="62"/>
    </location>
    <ligand>
        <name>[4Fe-4S] cluster</name>
        <dbReference type="ChEBI" id="CHEBI:49883"/>
    </ligand>
</feature>
<sequence>MFSVIPMQDKDTEPWQWRAFARCRTEDASIFFPPEGERPTARSTRESAAKRICRPCPVSVECLNFALTTGQQHGIWGMTTPIERNKRRRPPQSRDTVSPKIFRQPSERERRSVI</sequence>
<dbReference type="Pfam" id="PF02467">
    <property type="entry name" value="Whib"/>
    <property type="match status" value="1"/>
</dbReference>
<comment type="cofactor">
    <cofactor evidence="11">
        <name>[4Fe-4S] cluster</name>
        <dbReference type="ChEBI" id="CHEBI:49883"/>
    </cofactor>
    <text evidence="11">Binds 1 [4Fe-4S] cluster per subunit. Following nitrosylation of the [4Fe-4S] cluster binds 1 [4Fe-8(NO)] cluster per subunit.</text>
</comment>
<accession>A0ABU4C5S6</accession>
<keyword evidence="4 11" id="KW-0479">Metal-binding</keyword>
<dbReference type="InterPro" id="IPR003482">
    <property type="entry name" value="Whib"/>
</dbReference>
<keyword evidence="5 11" id="KW-0408">Iron</keyword>
<protein>
    <recommendedName>
        <fullName evidence="11">Transcriptional regulator WhiB</fullName>
    </recommendedName>
</protein>
<feature type="region of interest" description="Disordered" evidence="12">
    <location>
        <begin position="76"/>
        <end position="114"/>
    </location>
</feature>
<keyword evidence="9 11" id="KW-1015">Disulfide bond</keyword>
<comment type="function">
    <text evidence="11">Acts as a transcriptional regulator. Probably redox-responsive. The apo- but not holo-form probably binds DNA.</text>
</comment>
<feature type="binding site" evidence="11">
    <location>
        <position position="53"/>
    </location>
    <ligand>
        <name>[4Fe-4S] cluster</name>
        <dbReference type="ChEBI" id="CHEBI:49883"/>
    </ligand>
</feature>
<keyword evidence="7 11" id="KW-0805">Transcription regulation</keyword>
<dbReference type="InterPro" id="IPR034768">
    <property type="entry name" value="4FE4S_WBL"/>
</dbReference>
<evidence type="ECO:0000256" key="7">
    <source>
        <dbReference type="ARBA" id="ARBA00023015"/>
    </source>
</evidence>
<keyword evidence="11" id="KW-0963">Cytoplasm</keyword>
<keyword evidence="15" id="KW-1185">Reference proteome</keyword>
<evidence type="ECO:0000256" key="10">
    <source>
        <dbReference type="ARBA" id="ARBA00023163"/>
    </source>
</evidence>